<organism evidence="1 2">
    <name type="scientific">Zarconia navalis LEGE 11467</name>
    <dbReference type="NCBI Taxonomy" id="1828826"/>
    <lineage>
        <taxon>Bacteria</taxon>
        <taxon>Bacillati</taxon>
        <taxon>Cyanobacteriota</taxon>
        <taxon>Cyanophyceae</taxon>
        <taxon>Oscillatoriophycideae</taxon>
        <taxon>Oscillatoriales</taxon>
        <taxon>Oscillatoriales incertae sedis</taxon>
        <taxon>Zarconia</taxon>
        <taxon>Zarconia navalis</taxon>
    </lineage>
</organism>
<protein>
    <submittedName>
        <fullName evidence="1">Sulfotransferase domain-containing protein</fullName>
    </submittedName>
</protein>
<keyword evidence="2" id="KW-1185">Reference proteome</keyword>
<dbReference type="InterPro" id="IPR027417">
    <property type="entry name" value="P-loop_NTPase"/>
</dbReference>
<gene>
    <name evidence="1" type="ORF">IQ235_10795</name>
</gene>
<dbReference type="RefSeq" id="WP_264321485.1">
    <property type="nucleotide sequence ID" value="NZ_JADEXN010000172.1"/>
</dbReference>
<name>A0A928VYQ2_9CYAN</name>
<dbReference type="Proteomes" id="UP000621799">
    <property type="component" value="Unassembled WGS sequence"/>
</dbReference>
<dbReference type="PANTHER" id="PTHR33844:SF1">
    <property type="entry name" value="SULFOTRANSFERASE DOMAIN-CONTAINING PROTEIN"/>
    <property type="match status" value="1"/>
</dbReference>
<dbReference type="PANTHER" id="PTHR33844">
    <property type="entry name" value="SULFOTRANSFER_1 DOMAIN-CONTAINING PROTEIN"/>
    <property type="match status" value="1"/>
</dbReference>
<accession>A0A928VYQ2</accession>
<evidence type="ECO:0000313" key="1">
    <source>
        <dbReference type="EMBL" id="MBE9041267.1"/>
    </source>
</evidence>
<proteinExistence type="predicted"/>
<reference evidence="1" key="1">
    <citation type="submission" date="2020-10" db="EMBL/GenBank/DDBJ databases">
        <authorList>
            <person name="Castelo-Branco R."/>
            <person name="Eusebio N."/>
            <person name="Adriana R."/>
            <person name="Vieira A."/>
            <person name="Brugerolle De Fraissinette N."/>
            <person name="Rezende De Castro R."/>
            <person name="Schneider M.P."/>
            <person name="Vasconcelos V."/>
            <person name="Leao P.N."/>
        </authorList>
    </citation>
    <scope>NUCLEOTIDE SEQUENCE</scope>
    <source>
        <strain evidence="1">LEGE 11467</strain>
    </source>
</reference>
<dbReference type="Gene3D" id="3.40.50.300">
    <property type="entry name" value="P-loop containing nucleotide triphosphate hydrolases"/>
    <property type="match status" value="1"/>
</dbReference>
<sequence>MSVANFNSISDGTIETRSILENPRISLYCLDDRQQQAVFVETQLDTIALSDRPFFYQAQFETAQRLITLDYNELHQLADRIKKRLSNLILIYSVGRCGSTLLSKALGQSENKLSLSEPDVFSQIVNLREANGSRDRDILKLIESCARILCKPIATQSFIRWAIKFRGLGIGIADLFHQAFPDARSIFLYRHAEDTVTSFVRNFGIPTPEIFAAIEQNIEYHSRAIPPLKSYFPIEYNRTNAINFYTIRWLWFMERYVQLYHQSIPMQAIRYEDLRDRSREVISAIFEYLNIPTSEVEKACQVLTTDSQAGSMLANDKASRAKVTPQDTRDIRRFLQHHPEIQRPDFQVPGTLLLGNC</sequence>
<dbReference type="EMBL" id="JADEXN010000172">
    <property type="protein sequence ID" value="MBE9041267.1"/>
    <property type="molecule type" value="Genomic_DNA"/>
</dbReference>
<comment type="caution">
    <text evidence="1">The sequence shown here is derived from an EMBL/GenBank/DDBJ whole genome shotgun (WGS) entry which is preliminary data.</text>
</comment>
<dbReference type="SUPFAM" id="SSF52540">
    <property type="entry name" value="P-loop containing nucleoside triphosphate hydrolases"/>
    <property type="match status" value="1"/>
</dbReference>
<dbReference type="AlphaFoldDB" id="A0A928VYQ2"/>
<evidence type="ECO:0000313" key="2">
    <source>
        <dbReference type="Proteomes" id="UP000621799"/>
    </source>
</evidence>